<protein>
    <submittedName>
        <fullName evidence="1">Uncharacterized protein</fullName>
    </submittedName>
</protein>
<dbReference type="Proteomes" id="UP000261600">
    <property type="component" value="Unplaced"/>
</dbReference>
<sequence length="66" mass="7424">MAEKVPHSLCSEMEAIFEKVTTKRKLDAAGSKTRINTGVAFERWRQVRGQKGLKGDAMVAVYLLDR</sequence>
<name>A0A3Q3JEP6_MONAL</name>
<evidence type="ECO:0000313" key="1">
    <source>
        <dbReference type="Ensembl" id="ENSMALP00000012272.1"/>
    </source>
</evidence>
<dbReference type="Ensembl" id="ENSMALT00000012533.1">
    <property type="protein sequence ID" value="ENSMALP00000012272.1"/>
    <property type="gene ID" value="ENSMALG00000008713.1"/>
</dbReference>
<proteinExistence type="predicted"/>
<evidence type="ECO:0000313" key="2">
    <source>
        <dbReference type="Proteomes" id="UP000261600"/>
    </source>
</evidence>
<keyword evidence="2" id="KW-1185">Reference proteome</keyword>
<reference evidence="1" key="1">
    <citation type="submission" date="2025-08" db="UniProtKB">
        <authorList>
            <consortium name="Ensembl"/>
        </authorList>
    </citation>
    <scope>IDENTIFICATION</scope>
</reference>
<accession>A0A3Q3JEP6</accession>
<organism evidence="1 2">
    <name type="scientific">Monopterus albus</name>
    <name type="common">Swamp eel</name>
    <dbReference type="NCBI Taxonomy" id="43700"/>
    <lineage>
        <taxon>Eukaryota</taxon>
        <taxon>Metazoa</taxon>
        <taxon>Chordata</taxon>
        <taxon>Craniata</taxon>
        <taxon>Vertebrata</taxon>
        <taxon>Euteleostomi</taxon>
        <taxon>Actinopterygii</taxon>
        <taxon>Neopterygii</taxon>
        <taxon>Teleostei</taxon>
        <taxon>Neoteleostei</taxon>
        <taxon>Acanthomorphata</taxon>
        <taxon>Anabantaria</taxon>
        <taxon>Synbranchiformes</taxon>
        <taxon>Synbranchidae</taxon>
        <taxon>Monopterus</taxon>
    </lineage>
</organism>
<dbReference type="AlphaFoldDB" id="A0A3Q3JEP6"/>
<reference evidence="1" key="2">
    <citation type="submission" date="2025-09" db="UniProtKB">
        <authorList>
            <consortium name="Ensembl"/>
        </authorList>
    </citation>
    <scope>IDENTIFICATION</scope>
</reference>